<dbReference type="GO" id="GO:0005524">
    <property type="term" value="F:ATP binding"/>
    <property type="evidence" value="ECO:0007669"/>
    <property type="project" value="UniProtKB-KW"/>
</dbReference>
<reference evidence="7 8" key="1">
    <citation type="journal article" date="2019" name="Int. J. Syst. Evol. Microbiol.">
        <title>The Global Catalogue of Microorganisms (GCM) 10K type strain sequencing project: providing services to taxonomists for standard genome sequencing and annotation.</title>
        <authorList>
            <consortium name="The Broad Institute Genomics Platform"/>
            <consortium name="The Broad Institute Genome Sequencing Center for Infectious Disease"/>
            <person name="Wu L."/>
            <person name="Ma J."/>
        </authorList>
    </citation>
    <scope>NUCLEOTIDE SEQUENCE [LARGE SCALE GENOMIC DNA]</scope>
    <source>
        <strain evidence="7 8">GX26</strain>
    </source>
</reference>
<evidence type="ECO:0000256" key="5">
    <source>
        <dbReference type="SAM" id="MobiDB-lite"/>
    </source>
</evidence>
<sequence length="326" mass="34578">MTAIQTDALTKRFGEDVLAVDGLDLEVREGEVFGFLGPNGAGKSTTINMILGFLQPTSGSVSVLGMDVTRESLAIRQRIGLLPEGYEPYENLTGREHVQSAIHAKAADDDPDELLERVGLAPDDARRAASEYSTGMAKRMSLAVALVGEPELIILDEPSTGLDPDGVALLRSIIQEETERGAAIFFCSHILEEVEKVCDRVGILNQGELVALDTIDNLRSELQTGATVSAQLDAVPEPLDVASVDGVRTASVTDSTVDVEVSSSAAKMDALRYLDDRATVEDVRIDDASLEALFDEYTGHGSANETTTESAPAAEQRAAADGGESA</sequence>
<dbReference type="PROSITE" id="PS50893">
    <property type="entry name" value="ABC_TRANSPORTER_2"/>
    <property type="match status" value="1"/>
</dbReference>
<evidence type="ECO:0000256" key="4">
    <source>
        <dbReference type="ARBA" id="ARBA00022840"/>
    </source>
</evidence>
<comment type="caution">
    <text evidence="7">The sequence shown here is derived from an EMBL/GenBank/DDBJ whole genome shotgun (WGS) entry which is preliminary data.</text>
</comment>
<keyword evidence="2" id="KW-0813">Transport</keyword>
<dbReference type="Proteomes" id="UP001596395">
    <property type="component" value="Unassembled WGS sequence"/>
</dbReference>
<feature type="region of interest" description="Disordered" evidence="5">
    <location>
        <begin position="300"/>
        <end position="326"/>
    </location>
</feature>
<dbReference type="Gene3D" id="3.40.50.300">
    <property type="entry name" value="P-loop containing nucleotide triphosphate hydrolases"/>
    <property type="match status" value="1"/>
</dbReference>
<evidence type="ECO:0000313" key="8">
    <source>
        <dbReference type="Proteomes" id="UP001596395"/>
    </source>
</evidence>
<name>A0ABD5VI85_9EURY</name>
<keyword evidence="3" id="KW-0547">Nucleotide-binding</keyword>
<gene>
    <name evidence="7" type="ORF">ACFQGB_15050</name>
</gene>
<feature type="compositionally biased region" description="Low complexity" evidence="5">
    <location>
        <begin position="311"/>
        <end position="320"/>
    </location>
</feature>
<dbReference type="PANTHER" id="PTHR42711">
    <property type="entry name" value="ABC TRANSPORTER ATP-BINDING PROTEIN"/>
    <property type="match status" value="1"/>
</dbReference>
<dbReference type="CDD" id="cd03230">
    <property type="entry name" value="ABC_DR_subfamily_A"/>
    <property type="match status" value="1"/>
</dbReference>
<evidence type="ECO:0000256" key="3">
    <source>
        <dbReference type="ARBA" id="ARBA00022741"/>
    </source>
</evidence>
<evidence type="ECO:0000256" key="1">
    <source>
        <dbReference type="ARBA" id="ARBA00005417"/>
    </source>
</evidence>
<evidence type="ECO:0000313" key="7">
    <source>
        <dbReference type="EMBL" id="MFC6954178.1"/>
    </source>
</evidence>
<feature type="domain" description="ABC transporter" evidence="6">
    <location>
        <begin position="4"/>
        <end position="231"/>
    </location>
</feature>
<keyword evidence="4 7" id="KW-0067">ATP-binding</keyword>
<dbReference type="AlphaFoldDB" id="A0ABD5VI85"/>
<feature type="compositionally biased region" description="Polar residues" evidence="5">
    <location>
        <begin position="301"/>
        <end position="310"/>
    </location>
</feature>
<dbReference type="InterPro" id="IPR050763">
    <property type="entry name" value="ABC_transporter_ATP-binding"/>
</dbReference>
<dbReference type="InterPro" id="IPR003593">
    <property type="entry name" value="AAA+_ATPase"/>
</dbReference>
<comment type="similarity">
    <text evidence="1">Belongs to the ABC transporter superfamily.</text>
</comment>
<protein>
    <submittedName>
        <fullName evidence="7">ABC transporter ATP-binding protein</fullName>
    </submittedName>
</protein>
<organism evidence="7 8">
    <name type="scientific">Halorubellus litoreus</name>
    <dbReference type="NCBI Taxonomy" id="755308"/>
    <lineage>
        <taxon>Archaea</taxon>
        <taxon>Methanobacteriati</taxon>
        <taxon>Methanobacteriota</taxon>
        <taxon>Stenosarchaea group</taxon>
        <taxon>Halobacteria</taxon>
        <taxon>Halobacteriales</taxon>
        <taxon>Halorubellaceae</taxon>
        <taxon>Halorubellus</taxon>
    </lineage>
</organism>
<evidence type="ECO:0000256" key="2">
    <source>
        <dbReference type="ARBA" id="ARBA00022448"/>
    </source>
</evidence>
<dbReference type="Pfam" id="PF00005">
    <property type="entry name" value="ABC_tran"/>
    <property type="match status" value="1"/>
</dbReference>
<dbReference type="InterPro" id="IPR027417">
    <property type="entry name" value="P-loop_NTPase"/>
</dbReference>
<accession>A0ABD5VI85</accession>
<dbReference type="InterPro" id="IPR003439">
    <property type="entry name" value="ABC_transporter-like_ATP-bd"/>
</dbReference>
<dbReference type="PANTHER" id="PTHR42711:SF5">
    <property type="entry name" value="ABC TRANSPORTER ATP-BINDING PROTEIN NATA"/>
    <property type="match status" value="1"/>
</dbReference>
<dbReference type="SMART" id="SM00382">
    <property type="entry name" value="AAA"/>
    <property type="match status" value="1"/>
</dbReference>
<proteinExistence type="inferred from homology"/>
<keyword evidence="8" id="KW-1185">Reference proteome</keyword>
<dbReference type="SUPFAM" id="SSF52540">
    <property type="entry name" value="P-loop containing nucleoside triphosphate hydrolases"/>
    <property type="match status" value="1"/>
</dbReference>
<dbReference type="RefSeq" id="WP_336351135.1">
    <property type="nucleotide sequence ID" value="NZ_JAZAQL010000003.1"/>
</dbReference>
<dbReference type="EMBL" id="JBHSXN010000003">
    <property type="protein sequence ID" value="MFC6954178.1"/>
    <property type="molecule type" value="Genomic_DNA"/>
</dbReference>
<evidence type="ECO:0000259" key="6">
    <source>
        <dbReference type="PROSITE" id="PS50893"/>
    </source>
</evidence>